<gene>
    <name evidence="1" type="ORF">HDF22_005504</name>
</gene>
<dbReference type="RefSeq" id="WP_183589875.1">
    <property type="nucleotide sequence ID" value="NZ_JACHCA010000022.1"/>
</dbReference>
<dbReference type="AlphaFoldDB" id="A0A841JJJ6"/>
<reference evidence="1 2" key="1">
    <citation type="submission" date="2020-08" db="EMBL/GenBank/DDBJ databases">
        <title>Genomic Encyclopedia of Type Strains, Phase IV (KMG-V): Genome sequencing to study the core and pangenomes of soil and plant-associated prokaryotes.</title>
        <authorList>
            <person name="Whitman W."/>
        </authorList>
    </citation>
    <scope>NUCLEOTIDE SEQUENCE [LARGE SCALE GENOMIC DNA]</scope>
    <source>
        <strain evidence="1 2">MP601</strain>
    </source>
</reference>
<accession>A0A841JJJ6</accession>
<dbReference type="Proteomes" id="UP000548326">
    <property type="component" value="Unassembled WGS sequence"/>
</dbReference>
<dbReference type="EMBL" id="JACHCA010000022">
    <property type="protein sequence ID" value="MBB6131353.1"/>
    <property type="molecule type" value="Genomic_DNA"/>
</dbReference>
<sequence length="159" mass="18332">MGVVERSLEIRKKVLFDSLGLEESISKIAAMFFGIVSPKDSYCFGNTSKALSFNQKIYLLIDIGVLEKESQKKFLKFMEIRNQFMHNAYANNFVNCTSYIEGAERFLLANYKPDSKLSREDQLQSAYEKLILDIFGYIVDLQTIIHERLVNKKDPKQGL</sequence>
<evidence type="ECO:0000313" key="1">
    <source>
        <dbReference type="EMBL" id="MBB6131353.1"/>
    </source>
</evidence>
<protein>
    <recommendedName>
        <fullName evidence="3">Mannitol repressor</fullName>
    </recommendedName>
</protein>
<name>A0A841JJJ6_9SPHI</name>
<organism evidence="1 2">
    <name type="scientific">Mucilaginibacter lappiensis</name>
    <dbReference type="NCBI Taxonomy" id="354630"/>
    <lineage>
        <taxon>Bacteria</taxon>
        <taxon>Pseudomonadati</taxon>
        <taxon>Bacteroidota</taxon>
        <taxon>Sphingobacteriia</taxon>
        <taxon>Sphingobacteriales</taxon>
        <taxon>Sphingobacteriaceae</taxon>
        <taxon>Mucilaginibacter</taxon>
    </lineage>
</organism>
<evidence type="ECO:0008006" key="3">
    <source>
        <dbReference type="Google" id="ProtNLM"/>
    </source>
</evidence>
<evidence type="ECO:0000313" key="2">
    <source>
        <dbReference type="Proteomes" id="UP000548326"/>
    </source>
</evidence>
<comment type="caution">
    <text evidence="1">The sequence shown here is derived from an EMBL/GenBank/DDBJ whole genome shotgun (WGS) entry which is preliminary data.</text>
</comment>
<proteinExistence type="predicted"/>